<dbReference type="InterPro" id="IPR002078">
    <property type="entry name" value="Sigma_54_int"/>
</dbReference>
<dbReference type="PANTHER" id="PTHR32071:SF77">
    <property type="entry name" value="TRANSCRIPTIONAL REGULATORY PROTEIN"/>
    <property type="match status" value="1"/>
</dbReference>
<dbReference type="InterPro" id="IPR009057">
    <property type="entry name" value="Homeodomain-like_sf"/>
</dbReference>
<reference evidence="10 11" key="1">
    <citation type="submission" date="2023-07" db="EMBL/GenBank/DDBJ databases">
        <title>Genomic Encyclopedia of Type Strains, Phase IV (KMG-IV): sequencing the most valuable type-strain genomes for metagenomic binning, comparative biology and taxonomic classification.</title>
        <authorList>
            <person name="Goeker M."/>
        </authorList>
    </citation>
    <scope>NUCLEOTIDE SEQUENCE [LARGE SCALE GENOMIC DNA]</scope>
    <source>
        <strain evidence="10 11">DSM 1277</strain>
    </source>
</reference>
<dbReference type="InterPro" id="IPR002197">
    <property type="entry name" value="HTH_Fis"/>
</dbReference>
<dbReference type="Pfam" id="PF25601">
    <property type="entry name" value="AAA_lid_14"/>
    <property type="match status" value="1"/>
</dbReference>
<evidence type="ECO:0000313" key="10">
    <source>
        <dbReference type="EMBL" id="MDQ0346633.1"/>
    </source>
</evidence>
<evidence type="ECO:0000313" key="11">
    <source>
        <dbReference type="Proteomes" id="UP001238467"/>
    </source>
</evidence>
<evidence type="ECO:0000256" key="3">
    <source>
        <dbReference type="ARBA" id="ARBA00023012"/>
    </source>
</evidence>
<dbReference type="PRINTS" id="PR01590">
    <property type="entry name" value="HTHFIS"/>
</dbReference>
<dbReference type="InterPro" id="IPR025943">
    <property type="entry name" value="Sigma_54_int_dom_ATP-bd_2"/>
</dbReference>
<evidence type="ECO:0000259" key="9">
    <source>
        <dbReference type="PROSITE" id="PS50045"/>
    </source>
</evidence>
<evidence type="ECO:0000256" key="4">
    <source>
        <dbReference type="ARBA" id="ARBA00023015"/>
    </source>
</evidence>
<dbReference type="Pfam" id="PF00158">
    <property type="entry name" value="Sigma54_activat"/>
    <property type="match status" value="1"/>
</dbReference>
<dbReference type="Gene3D" id="1.10.10.60">
    <property type="entry name" value="Homeodomain-like"/>
    <property type="match status" value="1"/>
</dbReference>
<dbReference type="InterPro" id="IPR058031">
    <property type="entry name" value="AAA_lid_NorR"/>
</dbReference>
<keyword evidence="1" id="KW-0547">Nucleotide-binding</keyword>
<dbReference type="EMBL" id="JAUSUH010000002">
    <property type="protein sequence ID" value="MDQ0346633.1"/>
    <property type="molecule type" value="Genomic_DNA"/>
</dbReference>
<dbReference type="PROSITE" id="PS00676">
    <property type="entry name" value="SIGMA54_INTERACT_2"/>
    <property type="match status" value="1"/>
</dbReference>
<gene>
    <name evidence="10" type="ORF">J2S76_001050</name>
</gene>
<sequence length="689" mass="73199">MLDLRSHVARIVTSANQLAPAAGDLPVPRAADSMAASWRRCMDGYRFDPGAKFRIEAVSDAELKRQCEANDELIHYARPEIDALFGAVSVSGFSISLGNVEGYIITERANYHPDYYSEVERPGTAWAEPSAGTNAIGTCLVERRPVGVLTNDHFFYEFSALSCASAPLFGPDAELIGAINISIRNPELQRETLKVVLGLSSSLADRIGERMFRQAFRRCFILKFAIGAVDHGLIAVDGDFQLVGLNHAARDMLRDRIQLARVRSLWAVFERDHRLADLSRLGGTELTLHLQKGGDAISVSLSGPLEPAATTAGAGPRFTAAPDAAPPAGEARPRPAPAPAALPPRAAPRVLTLDDCAGGDARMAANVRLVRRVLGGSLPILLLGETGVGKDAFARAIHEESPRRAAPFVAFNCASVPDTLIDSELFGYGSGAFTGARREGSTGRLVEADGGTLFLDEIGDMPVSQQTRLLHVLESGEVTPLGAGKPRRVDLQVIAATNQNLEAQVARGQFRQDLYYRLAGAVIDIPALRARTDRRALIEQVLAGLDAGRGLTLSAEALALLMAHDWPGNVRELRHALNRAVHLCEGTVLGPQDIAIRPAFTAAGLAARPVLPAAAAAFGLPGEAGEGGLAVAEAAAEAGSARHAIACAEREAIVATLARCGGNVKAAASALQLSRATLYRKLQRYRIIP</sequence>
<keyword evidence="2" id="KW-0067">ATP-binding</keyword>
<dbReference type="Proteomes" id="UP001238467">
    <property type="component" value="Unassembled WGS sequence"/>
</dbReference>
<evidence type="ECO:0000256" key="8">
    <source>
        <dbReference type="SAM" id="MobiDB-lite"/>
    </source>
</evidence>
<dbReference type="Pfam" id="PF02954">
    <property type="entry name" value="HTH_8"/>
    <property type="match status" value="1"/>
</dbReference>
<evidence type="ECO:0000256" key="2">
    <source>
        <dbReference type="ARBA" id="ARBA00022840"/>
    </source>
</evidence>
<accession>A0ABU0DE70</accession>
<dbReference type="InterPro" id="IPR029016">
    <property type="entry name" value="GAF-like_dom_sf"/>
</dbReference>
<dbReference type="SUPFAM" id="SSF46689">
    <property type="entry name" value="Homeodomain-like"/>
    <property type="match status" value="1"/>
</dbReference>
<keyword evidence="11" id="KW-1185">Reference proteome</keyword>
<keyword evidence="5" id="KW-0238">DNA-binding</keyword>
<feature type="compositionally biased region" description="Low complexity" evidence="8">
    <location>
        <begin position="316"/>
        <end position="330"/>
    </location>
</feature>
<evidence type="ECO:0000256" key="5">
    <source>
        <dbReference type="ARBA" id="ARBA00023125"/>
    </source>
</evidence>
<feature type="domain" description="Sigma-54 factor interaction" evidence="9">
    <location>
        <begin position="356"/>
        <end position="582"/>
    </location>
</feature>
<protein>
    <submittedName>
        <fullName evidence="10">Transcriptional regulator of acetoin/glycerol metabolism</fullName>
    </submittedName>
</protein>
<dbReference type="CDD" id="cd00009">
    <property type="entry name" value="AAA"/>
    <property type="match status" value="1"/>
</dbReference>
<feature type="compositionally biased region" description="Pro residues" evidence="8">
    <location>
        <begin position="334"/>
        <end position="345"/>
    </location>
</feature>
<dbReference type="InterPro" id="IPR025662">
    <property type="entry name" value="Sigma_54_int_dom_ATP-bd_1"/>
</dbReference>
<evidence type="ECO:0000256" key="1">
    <source>
        <dbReference type="ARBA" id="ARBA00022741"/>
    </source>
</evidence>
<feature type="region of interest" description="Disordered" evidence="8">
    <location>
        <begin position="308"/>
        <end position="345"/>
    </location>
</feature>
<evidence type="ECO:0000256" key="7">
    <source>
        <dbReference type="ARBA" id="ARBA00023163"/>
    </source>
</evidence>
<dbReference type="InterPro" id="IPR027417">
    <property type="entry name" value="P-loop_NTPase"/>
</dbReference>
<dbReference type="InterPro" id="IPR003593">
    <property type="entry name" value="AAA+_ATPase"/>
</dbReference>
<dbReference type="InterPro" id="IPR025944">
    <property type="entry name" value="Sigma_54_int_dom_CS"/>
</dbReference>
<dbReference type="SMART" id="SM00382">
    <property type="entry name" value="AAA"/>
    <property type="match status" value="1"/>
</dbReference>
<keyword evidence="4" id="KW-0805">Transcription regulation</keyword>
<dbReference type="PANTHER" id="PTHR32071">
    <property type="entry name" value="TRANSCRIPTIONAL REGULATORY PROTEIN"/>
    <property type="match status" value="1"/>
</dbReference>
<dbReference type="Gene3D" id="3.30.450.40">
    <property type="match status" value="1"/>
</dbReference>
<proteinExistence type="predicted"/>
<dbReference type="SUPFAM" id="SSF52540">
    <property type="entry name" value="P-loop containing nucleoside triphosphate hydrolases"/>
    <property type="match status" value="1"/>
</dbReference>
<evidence type="ECO:0000256" key="6">
    <source>
        <dbReference type="ARBA" id="ARBA00023159"/>
    </source>
</evidence>
<dbReference type="Gene3D" id="1.10.8.60">
    <property type="match status" value="1"/>
</dbReference>
<keyword evidence="7" id="KW-0804">Transcription</keyword>
<comment type="caution">
    <text evidence="10">The sequence shown here is derived from an EMBL/GenBank/DDBJ whole genome shotgun (WGS) entry which is preliminary data.</text>
</comment>
<dbReference type="RefSeq" id="WP_307058183.1">
    <property type="nucleotide sequence ID" value="NZ_JAUSUH010000002.1"/>
</dbReference>
<dbReference type="PROSITE" id="PS00688">
    <property type="entry name" value="SIGMA54_INTERACT_3"/>
    <property type="match status" value="1"/>
</dbReference>
<dbReference type="Gene3D" id="3.40.50.300">
    <property type="entry name" value="P-loop containing nucleotide triphosphate hydrolases"/>
    <property type="match status" value="1"/>
</dbReference>
<keyword evidence="6" id="KW-0010">Activator</keyword>
<dbReference type="PROSITE" id="PS50045">
    <property type="entry name" value="SIGMA54_INTERACT_4"/>
    <property type="match status" value="1"/>
</dbReference>
<keyword evidence="3" id="KW-0902">Two-component regulatory system</keyword>
<name>A0ABU0DE70_9HYPH</name>
<dbReference type="PROSITE" id="PS00675">
    <property type="entry name" value="SIGMA54_INTERACT_1"/>
    <property type="match status" value="1"/>
</dbReference>
<organism evidence="10 11">
    <name type="scientific">Ancylobacter vacuolatus</name>
    <dbReference type="NCBI Taxonomy" id="223389"/>
    <lineage>
        <taxon>Bacteria</taxon>
        <taxon>Pseudomonadati</taxon>
        <taxon>Pseudomonadota</taxon>
        <taxon>Alphaproteobacteria</taxon>
        <taxon>Hyphomicrobiales</taxon>
        <taxon>Xanthobacteraceae</taxon>
        <taxon>Ancylobacter</taxon>
    </lineage>
</organism>